<keyword evidence="6 8" id="KW-0472">Membrane</keyword>
<dbReference type="FunFam" id="1.20.1250.20:FF:000171">
    <property type="entry name" value="MFS general substrate transporter"/>
    <property type="match status" value="1"/>
</dbReference>
<organism evidence="10 11">
    <name type="scientific">Eutypa lata (strain UCR-EL1)</name>
    <name type="common">Grapevine dieback disease fungus</name>
    <name type="synonym">Eutypa armeniacae</name>
    <dbReference type="NCBI Taxonomy" id="1287681"/>
    <lineage>
        <taxon>Eukaryota</taxon>
        <taxon>Fungi</taxon>
        <taxon>Dikarya</taxon>
        <taxon>Ascomycota</taxon>
        <taxon>Pezizomycotina</taxon>
        <taxon>Sordariomycetes</taxon>
        <taxon>Xylariomycetidae</taxon>
        <taxon>Xylariales</taxon>
        <taxon>Diatrypaceae</taxon>
        <taxon>Eutypa</taxon>
    </lineage>
</organism>
<feature type="transmembrane region" description="Helical" evidence="8">
    <location>
        <begin position="424"/>
        <end position="445"/>
    </location>
</feature>
<dbReference type="CDD" id="cd17316">
    <property type="entry name" value="MFS_SV2_like"/>
    <property type="match status" value="1"/>
</dbReference>
<dbReference type="Gene3D" id="1.20.1250.20">
    <property type="entry name" value="MFS general substrate transporter like domains"/>
    <property type="match status" value="1"/>
</dbReference>
<dbReference type="OrthoDB" id="3936150at2759"/>
<keyword evidence="3" id="KW-0813">Transport</keyword>
<dbReference type="eggNOG" id="KOG0253">
    <property type="taxonomic scope" value="Eukaryota"/>
</dbReference>
<feature type="transmembrane region" description="Helical" evidence="8">
    <location>
        <begin position="333"/>
        <end position="354"/>
    </location>
</feature>
<keyword evidence="4 8" id="KW-0812">Transmembrane</keyword>
<feature type="region of interest" description="Disordered" evidence="7">
    <location>
        <begin position="1"/>
        <end position="23"/>
    </location>
</feature>
<feature type="transmembrane region" description="Helical" evidence="8">
    <location>
        <begin position="374"/>
        <end position="394"/>
    </location>
</feature>
<keyword evidence="5 8" id="KW-1133">Transmembrane helix</keyword>
<dbReference type="GO" id="GO:0022857">
    <property type="term" value="F:transmembrane transporter activity"/>
    <property type="evidence" value="ECO:0007669"/>
    <property type="project" value="InterPro"/>
</dbReference>
<dbReference type="InterPro" id="IPR011701">
    <property type="entry name" value="MFS"/>
</dbReference>
<protein>
    <submittedName>
        <fullName evidence="10">Putative membrane transporter protein</fullName>
    </submittedName>
</protein>
<feature type="transmembrane region" description="Helical" evidence="8">
    <location>
        <begin position="67"/>
        <end position="87"/>
    </location>
</feature>
<evidence type="ECO:0000256" key="6">
    <source>
        <dbReference type="ARBA" id="ARBA00023136"/>
    </source>
</evidence>
<feature type="transmembrane region" description="Helical" evidence="8">
    <location>
        <begin position="93"/>
        <end position="113"/>
    </location>
</feature>
<evidence type="ECO:0000256" key="1">
    <source>
        <dbReference type="ARBA" id="ARBA00004141"/>
    </source>
</evidence>
<evidence type="ECO:0000256" key="4">
    <source>
        <dbReference type="ARBA" id="ARBA00022692"/>
    </source>
</evidence>
<evidence type="ECO:0000256" key="2">
    <source>
        <dbReference type="ARBA" id="ARBA00008335"/>
    </source>
</evidence>
<feature type="transmembrane region" description="Helical" evidence="8">
    <location>
        <begin position="226"/>
        <end position="248"/>
    </location>
</feature>
<evidence type="ECO:0000313" key="10">
    <source>
        <dbReference type="EMBL" id="EMR65177.1"/>
    </source>
</evidence>
<dbReference type="PANTHER" id="PTHR23511:SF4">
    <property type="entry name" value="MAJOR FACILITATOR SUPERFAMILY (MFS) PROFILE DOMAIN-CONTAINING PROTEIN"/>
    <property type="match status" value="1"/>
</dbReference>
<feature type="transmembrane region" description="Helical" evidence="8">
    <location>
        <begin position="401"/>
        <end position="418"/>
    </location>
</feature>
<evidence type="ECO:0000256" key="5">
    <source>
        <dbReference type="ARBA" id="ARBA00022989"/>
    </source>
</evidence>
<dbReference type="InterPro" id="IPR020846">
    <property type="entry name" value="MFS_dom"/>
</dbReference>
<name>M7SLX7_EUTLA</name>
<sequence length="515" mass="56145">MREFLGRTAKTPSGNGDTQVTSGDGEDILALQDLDPVLNMKMHLVNNAINEIGWTNYHWKLFILNGFGYAVDSLALLLQSNIAAPAFREFGEVGYATGLNVSVYVGMLTGALFWGFGADMVGRRWAFNLSLFVCSIATIIAGAMPNWPSLGFFAAMIGFGGGGNLILDTTVFLEYLPGDKQWALTFLACWWGIGQAVAGFICWGFLVNPKWNCESVDNCPRNSNWGWRYVMFTAGALVLVMSILRVTVVRLRETPKYLLGAGEETRLVLDLQTLAQKYDRPCSLTVEKLAACGRTRALGDGGGRKRSFFSETWVHLTGLFATRKMAISTAMIWFSWTLVGLAYPLFYAFLSVYLQSRGASTGVGQFETWRNYTLTTISGIFGPVLAAWLCNTALLGRRYTMAVGALLTLAFFFAYTTVSTPAQNVGFSCAIAFCVNIYYGTLYAYTPEVLPTAHRATGNGVAVACNRFMGIMSSVVSTTAGTATSVPIYVCAALFGVMALVSALFPFEPYGRRSS</sequence>
<dbReference type="InterPro" id="IPR036259">
    <property type="entry name" value="MFS_trans_sf"/>
</dbReference>
<feature type="transmembrane region" description="Helical" evidence="8">
    <location>
        <begin position="486"/>
        <end position="507"/>
    </location>
</feature>
<feature type="transmembrane region" description="Helical" evidence="8">
    <location>
        <begin position="125"/>
        <end position="144"/>
    </location>
</feature>
<feature type="transmembrane region" description="Helical" evidence="8">
    <location>
        <begin position="150"/>
        <end position="176"/>
    </location>
</feature>
<feature type="compositionally biased region" description="Polar residues" evidence="7">
    <location>
        <begin position="10"/>
        <end position="22"/>
    </location>
</feature>
<reference evidence="11" key="1">
    <citation type="journal article" date="2013" name="Genome Announc.">
        <title>Draft genome sequence of the grapevine dieback fungus Eutypa lata UCR-EL1.</title>
        <authorList>
            <person name="Blanco-Ulate B."/>
            <person name="Rolshausen P.E."/>
            <person name="Cantu D."/>
        </authorList>
    </citation>
    <scope>NUCLEOTIDE SEQUENCE [LARGE SCALE GENOMIC DNA]</scope>
    <source>
        <strain evidence="11">UCR-EL1</strain>
    </source>
</reference>
<evidence type="ECO:0000259" key="9">
    <source>
        <dbReference type="PROSITE" id="PS50850"/>
    </source>
</evidence>
<feature type="domain" description="Major facilitator superfamily (MFS) profile" evidence="9">
    <location>
        <begin position="61"/>
        <end position="510"/>
    </location>
</feature>
<dbReference type="PANTHER" id="PTHR23511">
    <property type="entry name" value="SYNAPTIC VESICLE GLYCOPROTEIN 2"/>
    <property type="match status" value="1"/>
</dbReference>
<evidence type="ECO:0000256" key="7">
    <source>
        <dbReference type="SAM" id="MobiDB-lite"/>
    </source>
</evidence>
<dbReference type="SUPFAM" id="SSF103473">
    <property type="entry name" value="MFS general substrate transporter"/>
    <property type="match status" value="1"/>
</dbReference>
<keyword evidence="11" id="KW-1185">Reference proteome</keyword>
<comment type="similarity">
    <text evidence="2">Belongs to the major facilitator superfamily.</text>
</comment>
<proteinExistence type="inferred from homology"/>
<dbReference type="PROSITE" id="PS50850">
    <property type="entry name" value="MFS"/>
    <property type="match status" value="1"/>
</dbReference>
<feature type="transmembrane region" description="Helical" evidence="8">
    <location>
        <begin position="183"/>
        <end position="206"/>
    </location>
</feature>
<dbReference type="Proteomes" id="UP000012174">
    <property type="component" value="Unassembled WGS sequence"/>
</dbReference>
<dbReference type="Pfam" id="PF07690">
    <property type="entry name" value="MFS_1"/>
    <property type="match status" value="1"/>
</dbReference>
<comment type="subcellular location">
    <subcellularLocation>
        <location evidence="1">Membrane</location>
        <topology evidence="1">Multi-pass membrane protein</topology>
    </subcellularLocation>
</comment>
<evidence type="ECO:0000313" key="11">
    <source>
        <dbReference type="Proteomes" id="UP000012174"/>
    </source>
</evidence>
<accession>M7SLX7</accession>
<dbReference type="KEGG" id="ela:UCREL1_7855"/>
<dbReference type="AlphaFoldDB" id="M7SLX7"/>
<gene>
    <name evidence="10" type="ORF">UCREL1_7855</name>
</gene>
<evidence type="ECO:0000256" key="3">
    <source>
        <dbReference type="ARBA" id="ARBA00022448"/>
    </source>
</evidence>
<dbReference type="HOGENOM" id="CLU_001265_52_4_1"/>
<evidence type="ECO:0000256" key="8">
    <source>
        <dbReference type="SAM" id="Phobius"/>
    </source>
</evidence>
<dbReference type="EMBL" id="KB706924">
    <property type="protein sequence ID" value="EMR65177.1"/>
    <property type="molecule type" value="Genomic_DNA"/>
</dbReference>
<dbReference type="GO" id="GO:0016020">
    <property type="term" value="C:membrane"/>
    <property type="evidence" value="ECO:0007669"/>
    <property type="project" value="UniProtKB-SubCell"/>
</dbReference>
<dbReference type="OMA" id="TWRNYTL"/>